<dbReference type="GO" id="GO:0016020">
    <property type="term" value="C:membrane"/>
    <property type="evidence" value="ECO:0007669"/>
    <property type="project" value="InterPro"/>
</dbReference>
<dbReference type="SUPFAM" id="SSF53850">
    <property type="entry name" value="Periplasmic binding protein-like II"/>
    <property type="match status" value="1"/>
</dbReference>
<dbReference type="AlphaFoldDB" id="A0A9J6FKW6"/>
<accession>A0A9J6FKW6</accession>
<keyword evidence="2" id="KW-0472">Membrane</keyword>
<dbReference type="VEuPathDB" id="VectorBase:HLOH_060064"/>
<keyword evidence="2" id="KW-0812">Transmembrane</keyword>
<comment type="caution">
    <text evidence="4">The sequence shown here is derived from an EMBL/GenBank/DDBJ whole genome shotgun (WGS) entry which is preliminary data.</text>
</comment>
<keyword evidence="5" id="KW-1185">Reference proteome</keyword>
<evidence type="ECO:0000256" key="1">
    <source>
        <dbReference type="ARBA" id="ARBA00008685"/>
    </source>
</evidence>
<dbReference type="Proteomes" id="UP000821853">
    <property type="component" value="Chromosome 10"/>
</dbReference>
<keyword evidence="2" id="KW-1133">Transmembrane helix</keyword>
<comment type="similarity">
    <text evidence="1">Belongs to the glutamate-gated ion channel (TC 1.A.10.1) family.</text>
</comment>
<gene>
    <name evidence="4" type="ORF">HPB48_006017</name>
</gene>
<dbReference type="GO" id="GO:0015276">
    <property type="term" value="F:ligand-gated monoatomic ion channel activity"/>
    <property type="evidence" value="ECO:0007669"/>
    <property type="project" value="InterPro"/>
</dbReference>
<dbReference type="Gene3D" id="1.10.287.70">
    <property type="match status" value="1"/>
</dbReference>
<evidence type="ECO:0000256" key="2">
    <source>
        <dbReference type="SAM" id="Phobius"/>
    </source>
</evidence>
<name>A0A9J6FKW6_HAELO</name>
<dbReference type="OrthoDB" id="6117597at2759"/>
<evidence type="ECO:0000313" key="4">
    <source>
        <dbReference type="EMBL" id="KAH9363447.1"/>
    </source>
</evidence>
<protein>
    <recommendedName>
        <fullName evidence="3">Ionotropic glutamate receptor C-terminal domain-containing protein</fullName>
    </recommendedName>
</protein>
<evidence type="ECO:0000313" key="5">
    <source>
        <dbReference type="Proteomes" id="UP000821853"/>
    </source>
</evidence>
<evidence type="ECO:0000259" key="3">
    <source>
        <dbReference type="Pfam" id="PF00060"/>
    </source>
</evidence>
<dbReference type="Pfam" id="PF00060">
    <property type="entry name" value="Lig_chan"/>
    <property type="match status" value="1"/>
</dbReference>
<dbReference type="InterPro" id="IPR001320">
    <property type="entry name" value="Iontro_rcpt_C"/>
</dbReference>
<organism evidence="4 5">
    <name type="scientific">Haemaphysalis longicornis</name>
    <name type="common">Bush tick</name>
    <dbReference type="NCBI Taxonomy" id="44386"/>
    <lineage>
        <taxon>Eukaryota</taxon>
        <taxon>Metazoa</taxon>
        <taxon>Ecdysozoa</taxon>
        <taxon>Arthropoda</taxon>
        <taxon>Chelicerata</taxon>
        <taxon>Arachnida</taxon>
        <taxon>Acari</taxon>
        <taxon>Parasitiformes</taxon>
        <taxon>Ixodida</taxon>
        <taxon>Ixodoidea</taxon>
        <taxon>Ixodidae</taxon>
        <taxon>Haemaphysalinae</taxon>
        <taxon>Haemaphysalis</taxon>
    </lineage>
</organism>
<proteinExistence type="inferred from homology"/>
<feature type="domain" description="Ionotropic glutamate receptor C-terminal" evidence="3">
    <location>
        <begin position="7"/>
        <end position="102"/>
    </location>
</feature>
<reference evidence="4 5" key="1">
    <citation type="journal article" date="2020" name="Cell">
        <title>Large-Scale Comparative Analyses of Tick Genomes Elucidate Their Genetic Diversity and Vector Capacities.</title>
        <authorList>
            <consortium name="Tick Genome and Microbiome Consortium (TIGMIC)"/>
            <person name="Jia N."/>
            <person name="Wang J."/>
            <person name="Shi W."/>
            <person name="Du L."/>
            <person name="Sun Y."/>
            <person name="Zhan W."/>
            <person name="Jiang J.F."/>
            <person name="Wang Q."/>
            <person name="Zhang B."/>
            <person name="Ji P."/>
            <person name="Bell-Sakyi L."/>
            <person name="Cui X.M."/>
            <person name="Yuan T.T."/>
            <person name="Jiang B.G."/>
            <person name="Yang W.F."/>
            <person name="Lam T.T."/>
            <person name="Chang Q.C."/>
            <person name="Ding S.J."/>
            <person name="Wang X.J."/>
            <person name="Zhu J.G."/>
            <person name="Ruan X.D."/>
            <person name="Zhao L."/>
            <person name="Wei J.T."/>
            <person name="Ye R.Z."/>
            <person name="Que T.C."/>
            <person name="Du C.H."/>
            <person name="Zhou Y.H."/>
            <person name="Cheng J.X."/>
            <person name="Dai P.F."/>
            <person name="Guo W.B."/>
            <person name="Han X.H."/>
            <person name="Huang E.J."/>
            <person name="Li L.F."/>
            <person name="Wei W."/>
            <person name="Gao Y.C."/>
            <person name="Liu J.Z."/>
            <person name="Shao H.Z."/>
            <person name="Wang X."/>
            <person name="Wang C.C."/>
            <person name="Yang T.C."/>
            <person name="Huo Q.B."/>
            <person name="Li W."/>
            <person name="Chen H.Y."/>
            <person name="Chen S.E."/>
            <person name="Zhou L.G."/>
            <person name="Ni X.B."/>
            <person name="Tian J.H."/>
            <person name="Sheng Y."/>
            <person name="Liu T."/>
            <person name="Pan Y.S."/>
            <person name="Xia L.Y."/>
            <person name="Li J."/>
            <person name="Zhao F."/>
            <person name="Cao W.C."/>
        </authorList>
    </citation>
    <scope>NUCLEOTIDE SEQUENCE [LARGE SCALE GENOMIC DNA]</scope>
    <source>
        <strain evidence="4">HaeL-2018</strain>
    </source>
</reference>
<sequence>MLPYSMCAAGSSSPRASSSRVVVASWWLAMLVFANVFTGKMKAGLTVRQQSIQRIDSAADLAARADVKLYMLRGPAYPLLLALSPRADDRQIYRKLKPGALVPYSRLWSADVLDQLVEGKAVIIADRTTLMYQAAKRCHGYPNHEFYFGRERLFSHPLVVYYNRGNVRFLMKAWERR</sequence>
<feature type="transmembrane region" description="Helical" evidence="2">
    <location>
        <begin position="20"/>
        <end position="38"/>
    </location>
</feature>
<dbReference type="EMBL" id="JABSTR010000002">
    <property type="protein sequence ID" value="KAH9363447.1"/>
    <property type="molecule type" value="Genomic_DNA"/>
</dbReference>